<feature type="domain" description="UvrD-like helicase ATP-binding" evidence="6">
    <location>
        <begin position="5"/>
        <end position="280"/>
    </location>
</feature>
<accession>A0A1C4Z6L5</accession>
<proteinExistence type="predicted"/>
<evidence type="ECO:0000256" key="1">
    <source>
        <dbReference type="ARBA" id="ARBA00022741"/>
    </source>
</evidence>
<feature type="binding site" evidence="5">
    <location>
        <begin position="26"/>
        <end position="33"/>
    </location>
    <ligand>
        <name>ATP</name>
        <dbReference type="ChEBI" id="CHEBI:30616"/>
    </ligand>
</feature>
<evidence type="ECO:0000313" key="8">
    <source>
        <dbReference type="Proteomes" id="UP000198228"/>
    </source>
</evidence>
<dbReference type="InterPro" id="IPR027417">
    <property type="entry name" value="P-loop_NTPase"/>
</dbReference>
<dbReference type="PANTHER" id="PTHR11070">
    <property type="entry name" value="UVRD / RECB / PCRA DNA HELICASE FAMILY MEMBER"/>
    <property type="match status" value="1"/>
</dbReference>
<dbReference type="EMBL" id="LT607410">
    <property type="protein sequence ID" value="SCF28640.1"/>
    <property type="molecule type" value="Genomic_DNA"/>
</dbReference>
<dbReference type="Pfam" id="PF00580">
    <property type="entry name" value="UvrD-helicase"/>
    <property type="match status" value="1"/>
</dbReference>
<dbReference type="InterPro" id="IPR014016">
    <property type="entry name" value="UvrD-like_ATP-bd"/>
</dbReference>
<keyword evidence="2 5" id="KW-0378">Hydrolase</keyword>
<dbReference type="GO" id="GO:0003677">
    <property type="term" value="F:DNA binding"/>
    <property type="evidence" value="ECO:0007669"/>
    <property type="project" value="InterPro"/>
</dbReference>
<evidence type="ECO:0000256" key="5">
    <source>
        <dbReference type="PROSITE-ProRule" id="PRU00560"/>
    </source>
</evidence>
<dbReference type="Proteomes" id="UP000198228">
    <property type="component" value="Chromosome I"/>
</dbReference>
<dbReference type="GO" id="GO:0005524">
    <property type="term" value="F:ATP binding"/>
    <property type="evidence" value="ECO:0007669"/>
    <property type="project" value="UniProtKB-UniRule"/>
</dbReference>
<reference evidence="7 8" key="1">
    <citation type="submission" date="2016-06" db="EMBL/GenBank/DDBJ databases">
        <authorList>
            <person name="Kjaerup R.B."/>
            <person name="Dalgaard T.S."/>
            <person name="Juul-Madsen H.R."/>
        </authorList>
    </citation>
    <scope>NUCLEOTIDE SEQUENCE [LARGE SCALE GENOMIC DNA]</scope>
    <source>
        <strain evidence="7 8">DSM 43821</strain>
    </source>
</reference>
<keyword evidence="1 5" id="KW-0547">Nucleotide-binding</keyword>
<evidence type="ECO:0000259" key="6">
    <source>
        <dbReference type="PROSITE" id="PS51198"/>
    </source>
</evidence>
<evidence type="ECO:0000256" key="3">
    <source>
        <dbReference type="ARBA" id="ARBA00022806"/>
    </source>
</evidence>
<dbReference type="PROSITE" id="PS51198">
    <property type="entry name" value="UVRD_HELICASE_ATP_BIND"/>
    <property type="match status" value="1"/>
</dbReference>
<organism evidence="7 8">
    <name type="scientific">Micromonospora purpureochromogenes</name>
    <dbReference type="NCBI Taxonomy" id="47872"/>
    <lineage>
        <taxon>Bacteria</taxon>
        <taxon>Bacillati</taxon>
        <taxon>Actinomycetota</taxon>
        <taxon>Actinomycetes</taxon>
        <taxon>Micromonosporales</taxon>
        <taxon>Micromonosporaceae</taxon>
        <taxon>Micromonospora</taxon>
    </lineage>
</organism>
<dbReference type="Gene3D" id="1.10.10.160">
    <property type="match status" value="1"/>
</dbReference>
<evidence type="ECO:0000256" key="2">
    <source>
        <dbReference type="ARBA" id="ARBA00022801"/>
    </source>
</evidence>
<protein>
    <submittedName>
        <fullName evidence="7">Part of AAA domain-containing protein</fullName>
    </submittedName>
</protein>
<dbReference type="InterPro" id="IPR013986">
    <property type="entry name" value="DExx_box_DNA_helicase_dom_sf"/>
</dbReference>
<dbReference type="RefSeq" id="WP_088962567.1">
    <property type="nucleotide sequence ID" value="NZ_LT607410.1"/>
</dbReference>
<gene>
    <name evidence="7" type="ORF">GA0074696_4098</name>
</gene>
<dbReference type="SUPFAM" id="SSF52540">
    <property type="entry name" value="P-loop containing nucleoside triphosphate hydrolases"/>
    <property type="match status" value="1"/>
</dbReference>
<dbReference type="InterPro" id="IPR000212">
    <property type="entry name" value="DNA_helicase_UvrD/REP"/>
</dbReference>
<dbReference type="GO" id="GO:0003678">
    <property type="term" value="F:DNA helicase activity"/>
    <property type="evidence" value="ECO:0007669"/>
    <property type="project" value="InterPro"/>
</dbReference>
<evidence type="ECO:0000313" key="7">
    <source>
        <dbReference type="EMBL" id="SCF28640.1"/>
    </source>
</evidence>
<dbReference type="Gene3D" id="3.40.50.300">
    <property type="entry name" value="P-loop containing nucleotide triphosphate hydrolases"/>
    <property type="match status" value="1"/>
</dbReference>
<sequence>MTAAIEQAVAAQERAITAAAPLFVRACPGAGKTHVIVSRHLRGPSASLRHGRALLSFTRAAAAQMRRRCHREGRPEAAAFPHYIGTLDAFIWDVLVVPHLSAGTPLRLLDSWDRVQAEVKLDRTVPLSGFTFQRDPGADQDSIRQDLLSREHSRLISGSNYPWDTWVKVALDVRKAQYQAGYVTGHESRLLALKYLGAGESVAGPLRSRFAEIVVDEAQDCSVTDLEILERLRRIGIPLVVVADPDQMIYGWRDADLVRLHALKAQLGQTLELNGNWRSSRTVCLLAATLRSSNRPPDSSVRPPRIEAPVLLLPTAFPRGGTARHVPTGRSVVDVFLDHAGTYEVEPADCLITAYSRTHLPTKNRRPDGNAATMLAHAWRVVHSAAADPALVDDACRIGARLLLRYWYPDAPAQGSLEARCTAAGVEFGDIVRRAYGFLSALTQPHAAWSKDVNATLKSRARPPGAIPRSVVGQLRGTPENMRAAVATPVSFRSDNIHQVKGDEHPGVLLLVPDDDANLRWISGDPAADELLRNWYVAVTRAQRLIAVGIQQDHVDALARHLHSRQVPFLVV</sequence>
<name>A0A1C4Z6L5_9ACTN</name>
<keyword evidence="4 5" id="KW-0067">ATP-binding</keyword>
<evidence type="ECO:0000256" key="4">
    <source>
        <dbReference type="ARBA" id="ARBA00022840"/>
    </source>
</evidence>
<dbReference type="AlphaFoldDB" id="A0A1C4Z6L5"/>
<dbReference type="GO" id="GO:0016787">
    <property type="term" value="F:hydrolase activity"/>
    <property type="evidence" value="ECO:0007669"/>
    <property type="project" value="UniProtKB-UniRule"/>
</dbReference>
<keyword evidence="3 5" id="KW-0347">Helicase</keyword>